<sequence>METQEQTSGSGAAPSEECSRKVLDDNQAALRFRRLMDTHAVKDDDSDVLGEVKGQSVGERSGKAEFRYFSSLKYYVTINTPNFPTSSVDITGTATH</sequence>
<dbReference type="Proteomes" id="UP000190648">
    <property type="component" value="Unassembled WGS sequence"/>
</dbReference>
<evidence type="ECO:0000313" key="2">
    <source>
        <dbReference type="EMBL" id="OPJ74029.1"/>
    </source>
</evidence>
<feature type="region of interest" description="Disordered" evidence="1">
    <location>
        <begin position="1"/>
        <end position="20"/>
    </location>
</feature>
<reference evidence="2 3" key="1">
    <citation type="submission" date="2016-02" db="EMBL/GenBank/DDBJ databases">
        <title>Band-tailed pigeon sequencing and assembly.</title>
        <authorList>
            <person name="Soares A.E."/>
            <person name="Novak B.J."/>
            <person name="Rice E.S."/>
            <person name="O'Connell B."/>
            <person name="Chang D."/>
            <person name="Weber S."/>
            <person name="Shapiro B."/>
        </authorList>
    </citation>
    <scope>NUCLEOTIDE SEQUENCE [LARGE SCALE GENOMIC DNA]</scope>
    <source>
        <strain evidence="2">BTP2013</strain>
        <tissue evidence="2">Blood</tissue>
    </source>
</reference>
<dbReference type="EMBL" id="LSYS01006880">
    <property type="protein sequence ID" value="OPJ74029.1"/>
    <property type="molecule type" value="Genomic_DNA"/>
</dbReference>
<protein>
    <submittedName>
        <fullName evidence="2">Uncharacterized protein</fullName>
    </submittedName>
</protein>
<name>A0A1V4JPA7_PATFA</name>
<keyword evidence="3" id="KW-1185">Reference proteome</keyword>
<proteinExistence type="predicted"/>
<comment type="caution">
    <text evidence="2">The sequence shown here is derived from an EMBL/GenBank/DDBJ whole genome shotgun (WGS) entry which is preliminary data.</text>
</comment>
<organism evidence="2 3">
    <name type="scientific">Patagioenas fasciata monilis</name>
    <dbReference type="NCBI Taxonomy" id="372326"/>
    <lineage>
        <taxon>Eukaryota</taxon>
        <taxon>Metazoa</taxon>
        <taxon>Chordata</taxon>
        <taxon>Craniata</taxon>
        <taxon>Vertebrata</taxon>
        <taxon>Euteleostomi</taxon>
        <taxon>Archelosauria</taxon>
        <taxon>Archosauria</taxon>
        <taxon>Dinosauria</taxon>
        <taxon>Saurischia</taxon>
        <taxon>Theropoda</taxon>
        <taxon>Coelurosauria</taxon>
        <taxon>Aves</taxon>
        <taxon>Neognathae</taxon>
        <taxon>Neoaves</taxon>
        <taxon>Columbimorphae</taxon>
        <taxon>Columbiformes</taxon>
        <taxon>Columbidae</taxon>
        <taxon>Patagioenas</taxon>
    </lineage>
</organism>
<gene>
    <name evidence="2" type="ORF">AV530_013418</name>
</gene>
<accession>A0A1V4JPA7</accession>
<evidence type="ECO:0000256" key="1">
    <source>
        <dbReference type="SAM" id="MobiDB-lite"/>
    </source>
</evidence>
<feature type="compositionally biased region" description="Polar residues" evidence="1">
    <location>
        <begin position="1"/>
        <end position="10"/>
    </location>
</feature>
<evidence type="ECO:0000313" key="3">
    <source>
        <dbReference type="Proteomes" id="UP000190648"/>
    </source>
</evidence>
<dbReference type="AlphaFoldDB" id="A0A1V4JPA7"/>